<dbReference type="InterPro" id="IPR029036">
    <property type="entry name" value="P5CR_dimer"/>
</dbReference>
<comment type="catalytic activity">
    <reaction evidence="4">
        <text>L-proline + NAD(+) = (S)-1-pyrroline-5-carboxylate + NADH + 2 H(+)</text>
        <dbReference type="Rhea" id="RHEA:14105"/>
        <dbReference type="ChEBI" id="CHEBI:15378"/>
        <dbReference type="ChEBI" id="CHEBI:17388"/>
        <dbReference type="ChEBI" id="CHEBI:57540"/>
        <dbReference type="ChEBI" id="CHEBI:57945"/>
        <dbReference type="ChEBI" id="CHEBI:60039"/>
        <dbReference type="EC" id="1.5.1.2"/>
    </reaction>
</comment>
<organism evidence="8 9">
    <name type="scientific">Pendulispora rubella</name>
    <dbReference type="NCBI Taxonomy" id="2741070"/>
    <lineage>
        <taxon>Bacteria</taxon>
        <taxon>Pseudomonadati</taxon>
        <taxon>Myxococcota</taxon>
        <taxon>Myxococcia</taxon>
        <taxon>Myxococcales</taxon>
        <taxon>Sorangiineae</taxon>
        <taxon>Pendulisporaceae</taxon>
        <taxon>Pendulispora</taxon>
    </lineage>
</organism>
<name>A0ABZ2LJL2_9BACT</name>
<keyword evidence="2 4" id="KW-0521">NADP</keyword>
<dbReference type="InterPro" id="IPR036291">
    <property type="entry name" value="NAD(P)-bd_dom_sf"/>
</dbReference>
<dbReference type="Gene3D" id="3.40.50.720">
    <property type="entry name" value="NAD(P)-binding Rossmann-like Domain"/>
    <property type="match status" value="1"/>
</dbReference>
<comment type="subcellular location">
    <subcellularLocation>
        <location evidence="4">Cytoplasm</location>
    </subcellularLocation>
</comment>
<evidence type="ECO:0000256" key="2">
    <source>
        <dbReference type="ARBA" id="ARBA00022857"/>
    </source>
</evidence>
<evidence type="ECO:0000256" key="5">
    <source>
        <dbReference type="NCBIfam" id="TIGR00112"/>
    </source>
</evidence>
<evidence type="ECO:0000259" key="7">
    <source>
        <dbReference type="Pfam" id="PF14748"/>
    </source>
</evidence>
<evidence type="ECO:0000256" key="3">
    <source>
        <dbReference type="ARBA" id="ARBA00023002"/>
    </source>
</evidence>
<dbReference type="Pfam" id="PF03807">
    <property type="entry name" value="F420_oxidored"/>
    <property type="match status" value="1"/>
</dbReference>
<dbReference type="Proteomes" id="UP001374803">
    <property type="component" value="Chromosome"/>
</dbReference>
<evidence type="ECO:0000259" key="6">
    <source>
        <dbReference type="Pfam" id="PF03807"/>
    </source>
</evidence>
<evidence type="ECO:0000313" key="9">
    <source>
        <dbReference type="Proteomes" id="UP001374803"/>
    </source>
</evidence>
<dbReference type="PANTHER" id="PTHR11645">
    <property type="entry name" value="PYRROLINE-5-CARBOXYLATE REDUCTASE"/>
    <property type="match status" value="1"/>
</dbReference>
<keyword evidence="9" id="KW-1185">Reference proteome</keyword>
<comment type="similarity">
    <text evidence="1 4">Belongs to the pyrroline-5-carboxylate reductase family.</text>
</comment>
<dbReference type="InterPro" id="IPR000304">
    <property type="entry name" value="Pyrroline-COOH_reductase"/>
</dbReference>
<dbReference type="EMBL" id="CP089983">
    <property type="protein sequence ID" value="WXB10585.1"/>
    <property type="molecule type" value="Genomic_DNA"/>
</dbReference>
<dbReference type="PANTHER" id="PTHR11645:SF0">
    <property type="entry name" value="PYRROLINE-5-CARBOXYLATE REDUCTASE 3"/>
    <property type="match status" value="1"/>
</dbReference>
<keyword evidence="4" id="KW-0963">Cytoplasm</keyword>
<dbReference type="InterPro" id="IPR008927">
    <property type="entry name" value="6-PGluconate_DH-like_C_sf"/>
</dbReference>
<sequence length="265" mass="28370">MSRRIVILGGGPMGTAIAVGLRKSQLGSELRVVEIDAERRRVLSEKYQIEASETHVPAAGDVVVLAIQPQAFQSFAAGLAPNAYSECLLISVMAGIRIETMCHALGTNQVVRSIPNTPSEVMQGMTVLCPGHAVEKPNIDLARDILGSFGKALVVTREEAIDDATALCGGGPAFVAFYAKGMFDFAVECGFEPNDARTMVAQVLRGTADLLAVTGKEPLVLCKEVMTPNGTTERGIWHYRERELDTIVTAALRRSAARSRELSGV</sequence>
<dbReference type="SUPFAM" id="SSF48179">
    <property type="entry name" value="6-phosphogluconate dehydrogenase C-terminal domain-like"/>
    <property type="match status" value="1"/>
</dbReference>
<protein>
    <recommendedName>
        <fullName evidence="4 5">Pyrroline-5-carboxylate reductase</fullName>
        <shortName evidence="4">P5C reductase</shortName>
        <shortName evidence="4">P5CR</shortName>
        <ecNumber evidence="4 5">1.5.1.2</ecNumber>
    </recommendedName>
    <alternativeName>
        <fullName evidence="4">PCA reductase</fullName>
    </alternativeName>
</protein>
<keyword evidence="4" id="KW-0028">Amino-acid biosynthesis</keyword>
<proteinExistence type="inferred from homology"/>
<dbReference type="Pfam" id="PF14748">
    <property type="entry name" value="P5CR_dimer"/>
    <property type="match status" value="1"/>
</dbReference>
<keyword evidence="4" id="KW-0641">Proline biosynthesis</keyword>
<dbReference type="HAMAP" id="MF_01925">
    <property type="entry name" value="P5C_reductase"/>
    <property type="match status" value="1"/>
</dbReference>
<keyword evidence="3 4" id="KW-0560">Oxidoreductase</keyword>
<evidence type="ECO:0000256" key="4">
    <source>
        <dbReference type="HAMAP-Rule" id="MF_01925"/>
    </source>
</evidence>
<dbReference type="RefSeq" id="WP_394840260.1">
    <property type="nucleotide sequence ID" value="NZ_CP089929.1"/>
</dbReference>
<dbReference type="PIRSF" id="PIRSF000193">
    <property type="entry name" value="Pyrrol-5-carb_rd"/>
    <property type="match status" value="1"/>
</dbReference>
<dbReference type="SUPFAM" id="SSF51735">
    <property type="entry name" value="NAD(P)-binding Rossmann-fold domains"/>
    <property type="match status" value="1"/>
</dbReference>
<feature type="domain" description="Pyrroline-5-carboxylate reductase catalytic N-terminal" evidence="6">
    <location>
        <begin position="4"/>
        <end position="95"/>
    </location>
</feature>
<evidence type="ECO:0000256" key="1">
    <source>
        <dbReference type="ARBA" id="ARBA00005525"/>
    </source>
</evidence>
<dbReference type="GO" id="GO:0004735">
    <property type="term" value="F:pyrroline-5-carboxylate reductase activity"/>
    <property type="evidence" value="ECO:0007669"/>
    <property type="project" value="UniProtKB-EC"/>
</dbReference>
<comment type="catalytic activity">
    <reaction evidence="4">
        <text>L-proline + NADP(+) = (S)-1-pyrroline-5-carboxylate + NADPH + 2 H(+)</text>
        <dbReference type="Rhea" id="RHEA:14109"/>
        <dbReference type="ChEBI" id="CHEBI:15378"/>
        <dbReference type="ChEBI" id="CHEBI:17388"/>
        <dbReference type="ChEBI" id="CHEBI:57783"/>
        <dbReference type="ChEBI" id="CHEBI:58349"/>
        <dbReference type="ChEBI" id="CHEBI:60039"/>
        <dbReference type="EC" id="1.5.1.2"/>
    </reaction>
</comment>
<evidence type="ECO:0000313" key="8">
    <source>
        <dbReference type="EMBL" id="WXB10585.1"/>
    </source>
</evidence>
<dbReference type="NCBIfam" id="TIGR00112">
    <property type="entry name" value="proC"/>
    <property type="match status" value="1"/>
</dbReference>
<comment type="pathway">
    <text evidence="4">Amino-acid biosynthesis; L-proline biosynthesis; L-proline from L-glutamate 5-semialdehyde: step 1/1.</text>
</comment>
<comment type="function">
    <text evidence="4">Catalyzes the reduction of 1-pyrroline-5-carboxylate (PCA) to L-proline.</text>
</comment>
<reference evidence="8" key="1">
    <citation type="submission" date="2021-12" db="EMBL/GenBank/DDBJ databases">
        <title>Discovery of the Pendulisporaceae a myxobacterial family with distinct sporulation behavior and unique specialized metabolism.</title>
        <authorList>
            <person name="Garcia R."/>
            <person name="Popoff A."/>
            <person name="Bader C.D."/>
            <person name="Loehr J."/>
            <person name="Walesch S."/>
            <person name="Walt C."/>
            <person name="Boldt J."/>
            <person name="Bunk B."/>
            <person name="Haeckl F.J.F.P.J."/>
            <person name="Gunesch A.P."/>
            <person name="Birkelbach J."/>
            <person name="Nuebel U."/>
            <person name="Pietschmann T."/>
            <person name="Bach T."/>
            <person name="Mueller R."/>
        </authorList>
    </citation>
    <scope>NUCLEOTIDE SEQUENCE</scope>
    <source>
        <strain evidence="8">MSr11367</strain>
    </source>
</reference>
<dbReference type="Gene3D" id="1.10.3730.10">
    <property type="entry name" value="ProC C-terminal domain-like"/>
    <property type="match status" value="1"/>
</dbReference>
<gene>
    <name evidence="4 8" type="primary">proC</name>
    <name evidence="8" type="ORF">LVJ94_25580</name>
</gene>
<dbReference type="EC" id="1.5.1.2" evidence="4 5"/>
<accession>A0ABZ2LJL2</accession>
<dbReference type="InterPro" id="IPR028939">
    <property type="entry name" value="P5C_Rdtase_cat_N"/>
</dbReference>
<feature type="domain" description="Pyrroline-5-carboxylate reductase dimerisation" evidence="7">
    <location>
        <begin position="158"/>
        <end position="262"/>
    </location>
</feature>